<evidence type="ECO:0000256" key="1">
    <source>
        <dbReference type="ARBA" id="ARBA00004123"/>
    </source>
</evidence>
<dbReference type="GO" id="GO:0006351">
    <property type="term" value="P:DNA-templated transcription"/>
    <property type="evidence" value="ECO:0007669"/>
    <property type="project" value="InterPro"/>
</dbReference>
<keyword evidence="3" id="KW-0677">Repeat</keyword>
<dbReference type="Gene3D" id="1.10.3970.10">
    <property type="entry name" value="BSD domain"/>
    <property type="match status" value="1"/>
</dbReference>
<dbReference type="InterPro" id="IPR013876">
    <property type="entry name" value="TFIIH_BTF_p62_N"/>
</dbReference>
<dbReference type="PANTHER" id="PTHR12856">
    <property type="entry name" value="TRANSCRIPTION INITIATION FACTOR IIH-RELATED"/>
    <property type="match status" value="1"/>
</dbReference>
<keyword evidence="9" id="KW-1185">Reference proteome</keyword>
<dbReference type="InterPro" id="IPR011993">
    <property type="entry name" value="PH-like_dom_sf"/>
</dbReference>
<feature type="compositionally biased region" description="Polar residues" evidence="7">
    <location>
        <begin position="336"/>
        <end position="350"/>
    </location>
</feature>
<dbReference type="SUPFAM" id="SSF140383">
    <property type="entry name" value="BSD domain-like"/>
    <property type="match status" value="2"/>
</dbReference>
<dbReference type="PROSITE" id="PS50858">
    <property type="entry name" value="BSD"/>
    <property type="match status" value="2"/>
</dbReference>
<dbReference type="CDD" id="cd13229">
    <property type="entry name" value="PH_TFIIH"/>
    <property type="match status" value="1"/>
</dbReference>
<evidence type="ECO:0000256" key="6">
    <source>
        <dbReference type="ARBA" id="ARBA00023242"/>
    </source>
</evidence>
<dbReference type="Gene3D" id="2.30.29.30">
    <property type="entry name" value="Pleckstrin-homology domain (PH domain)/Phosphotyrosine-binding domain (PTB)"/>
    <property type="match status" value="1"/>
</dbReference>
<dbReference type="Pfam" id="PF03909">
    <property type="entry name" value="BSD"/>
    <property type="match status" value="1"/>
</dbReference>
<dbReference type="Proteomes" id="UP000887569">
    <property type="component" value="Unplaced"/>
</dbReference>
<reference evidence="10" key="1">
    <citation type="submission" date="2022-11" db="UniProtKB">
        <authorList>
            <consortium name="WormBaseParasite"/>
        </authorList>
    </citation>
    <scope>IDENTIFICATION</scope>
</reference>
<evidence type="ECO:0000259" key="8">
    <source>
        <dbReference type="PROSITE" id="PS50858"/>
    </source>
</evidence>
<protein>
    <submittedName>
        <fullName evidence="10">BSD domain-containing protein</fullName>
    </submittedName>
</protein>
<evidence type="ECO:0000256" key="3">
    <source>
        <dbReference type="ARBA" id="ARBA00022737"/>
    </source>
</evidence>
<dbReference type="SUPFAM" id="SSF50729">
    <property type="entry name" value="PH domain-like"/>
    <property type="match status" value="1"/>
</dbReference>
<dbReference type="WBParaSite" id="PgR045_g075_t01">
    <property type="protein sequence ID" value="PgR045_g075_t01"/>
    <property type="gene ID" value="PgR045_g075"/>
</dbReference>
<evidence type="ECO:0000256" key="2">
    <source>
        <dbReference type="ARBA" id="ARBA00009448"/>
    </source>
</evidence>
<dbReference type="GO" id="GO:0006289">
    <property type="term" value="P:nucleotide-excision repair"/>
    <property type="evidence" value="ECO:0007669"/>
    <property type="project" value="InterPro"/>
</dbReference>
<evidence type="ECO:0000256" key="5">
    <source>
        <dbReference type="ARBA" id="ARBA00023163"/>
    </source>
</evidence>
<feature type="domain" description="BSD" evidence="8">
    <location>
        <begin position="118"/>
        <end position="173"/>
    </location>
</feature>
<evidence type="ECO:0000313" key="9">
    <source>
        <dbReference type="Proteomes" id="UP000887569"/>
    </source>
</evidence>
<organism evidence="9 10">
    <name type="scientific">Parascaris univalens</name>
    <name type="common">Nematode worm</name>
    <dbReference type="NCBI Taxonomy" id="6257"/>
    <lineage>
        <taxon>Eukaryota</taxon>
        <taxon>Metazoa</taxon>
        <taxon>Ecdysozoa</taxon>
        <taxon>Nematoda</taxon>
        <taxon>Chromadorea</taxon>
        <taxon>Rhabditida</taxon>
        <taxon>Spirurina</taxon>
        <taxon>Ascaridomorpha</taxon>
        <taxon>Ascaridoidea</taxon>
        <taxon>Ascarididae</taxon>
        <taxon>Parascaris</taxon>
    </lineage>
</organism>
<dbReference type="InterPro" id="IPR005607">
    <property type="entry name" value="BSD_dom"/>
</dbReference>
<sequence length="597" mass="68615">MPNNELLLRVEHVKYRSPTASRSPIGTFNVYEDRVEWIDNASDDKLIISFNDIRGQRISPPNKTKIQLQLCLHNEEQPTFVFVNPAGDREVHVGERDLVKETLQQALIRHRQLANQAAVRSQKYNKTREMEAKKKILEQNAHLRQLYKHLVASKLISAQDFWCDYYTSNEENDEEKLGVSGGFLSSIAQSEGTNGVKLNLNVDTIQSIFKTYPAVEKKHLELVPHEMTEQQFWSMFFQSHYFHRERCVTPNPADPFSDCVKADNREMSKMLELPITHKILDFSYLSDYSKTFHNGNEVPATGSGQSNKTLLMKRCNYHSGRVLMSAKEDSQVAAKPSTNNDDQQPSSSTMPVEEEHIAIESEELQNDKNEDIYEQVILSESRVYTAPVKYTSQQFKAFSELIQRLATDDSNAMDMVDSEGDSDDWLPLNDSSSVNGDISKYGDKQLGAGQSSEVMVVHDALAELLKHFWMCIPPNTPELEIKLDRMISTLKNFESSQLAAAESKFGSHYNLDYYLRSGCISFKCSKDLEILFHNWYDMKVNVWSLATVLIYSESGHTRHWVVTHRSWTHIGEDRTFTFLKRYSCGISLVEYFLEWIF</sequence>
<accession>A0A915BLI6</accession>
<keyword evidence="6" id="KW-0539">Nucleus</keyword>
<dbReference type="Pfam" id="PF08567">
    <property type="entry name" value="PH_TFIIH"/>
    <property type="match status" value="1"/>
</dbReference>
<feature type="domain" description="BSD" evidence="8">
    <location>
        <begin position="192"/>
        <end position="244"/>
    </location>
</feature>
<dbReference type="InterPro" id="IPR027079">
    <property type="entry name" value="Tfb1/GTF2H1"/>
</dbReference>
<comment type="similarity">
    <text evidence="2">Belongs to the TFB1 family.</text>
</comment>
<keyword evidence="5" id="KW-0804">Transcription</keyword>
<evidence type="ECO:0000313" key="10">
    <source>
        <dbReference type="WBParaSite" id="PgR045_g075_t01"/>
    </source>
</evidence>
<evidence type="ECO:0000256" key="4">
    <source>
        <dbReference type="ARBA" id="ARBA00023015"/>
    </source>
</evidence>
<dbReference type="SMART" id="SM00751">
    <property type="entry name" value="BSD"/>
    <property type="match status" value="2"/>
</dbReference>
<dbReference type="AlphaFoldDB" id="A0A915BLI6"/>
<dbReference type="GO" id="GO:0000439">
    <property type="term" value="C:transcription factor TFIIH core complex"/>
    <property type="evidence" value="ECO:0007669"/>
    <property type="project" value="InterPro"/>
</dbReference>
<evidence type="ECO:0000256" key="7">
    <source>
        <dbReference type="SAM" id="MobiDB-lite"/>
    </source>
</evidence>
<comment type="subcellular location">
    <subcellularLocation>
        <location evidence="1">Nucleus</location>
    </subcellularLocation>
</comment>
<proteinExistence type="inferred from homology"/>
<feature type="region of interest" description="Disordered" evidence="7">
    <location>
        <begin position="327"/>
        <end position="354"/>
    </location>
</feature>
<name>A0A915BLI6_PARUN</name>
<dbReference type="InterPro" id="IPR035925">
    <property type="entry name" value="BSD_dom_sf"/>
</dbReference>
<dbReference type="Gene3D" id="6.10.140.1200">
    <property type="match status" value="1"/>
</dbReference>
<keyword evidence="4" id="KW-0805">Transcription regulation</keyword>